<feature type="domain" description="Tubulin/FtsZ GTPase" evidence="5">
    <location>
        <begin position="119"/>
        <end position="312"/>
    </location>
</feature>
<gene>
    <name evidence="7" type="ORF">Scaly_1721200</name>
</gene>
<dbReference type="HAMAP" id="MF_00909">
    <property type="entry name" value="FtsZ"/>
    <property type="match status" value="1"/>
</dbReference>
<dbReference type="GO" id="GO:0010020">
    <property type="term" value="P:chloroplast fission"/>
    <property type="evidence" value="ECO:0007669"/>
    <property type="project" value="TreeGrafter"/>
</dbReference>
<dbReference type="PRINTS" id="PR00423">
    <property type="entry name" value="CELLDVISFTSZ"/>
</dbReference>
<dbReference type="Pfam" id="PF12327">
    <property type="entry name" value="FtsZ_C"/>
    <property type="match status" value="1"/>
</dbReference>
<keyword evidence="2" id="KW-0547">Nucleotide-binding</keyword>
<dbReference type="SMART" id="SM00864">
    <property type="entry name" value="Tubulin"/>
    <property type="match status" value="1"/>
</dbReference>
<dbReference type="GO" id="GO:0051301">
    <property type="term" value="P:cell division"/>
    <property type="evidence" value="ECO:0007669"/>
    <property type="project" value="UniProtKB-KW"/>
</dbReference>
<evidence type="ECO:0000256" key="3">
    <source>
        <dbReference type="ARBA" id="ARBA00023134"/>
    </source>
</evidence>
<dbReference type="SMART" id="SM00865">
    <property type="entry name" value="Tubulin_C"/>
    <property type="match status" value="1"/>
</dbReference>
<evidence type="ECO:0000256" key="1">
    <source>
        <dbReference type="ARBA" id="ARBA00009690"/>
    </source>
</evidence>
<dbReference type="InterPro" id="IPR036525">
    <property type="entry name" value="Tubulin/FtsZ_GTPase_sf"/>
</dbReference>
<dbReference type="InterPro" id="IPR024757">
    <property type="entry name" value="FtsZ_C"/>
</dbReference>
<feature type="compositionally biased region" description="Basic and acidic residues" evidence="4">
    <location>
        <begin position="97"/>
        <end position="107"/>
    </location>
</feature>
<reference evidence="7" key="1">
    <citation type="submission" date="2020-06" db="EMBL/GenBank/DDBJ databases">
        <authorList>
            <person name="Li T."/>
            <person name="Hu X."/>
            <person name="Zhang T."/>
            <person name="Song X."/>
            <person name="Zhang H."/>
            <person name="Dai N."/>
            <person name="Sheng W."/>
            <person name="Hou X."/>
            <person name="Wei L."/>
        </authorList>
    </citation>
    <scope>NUCLEOTIDE SEQUENCE</scope>
    <source>
        <strain evidence="7">KEN8</strain>
        <tissue evidence="7">Leaf</tissue>
    </source>
</reference>
<keyword evidence="7" id="KW-0132">Cell division</keyword>
<dbReference type="Gene3D" id="3.40.50.1440">
    <property type="entry name" value="Tubulin/FtsZ, GTPase domain"/>
    <property type="match status" value="1"/>
</dbReference>
<evidence type="ECO:0000256" key="4">
    <source>
        <dbReference type="SAM" id="MobiDB-lite"/>
    </source>
</evidence>
<feature type="region of interest" description="Disordered" evidence="4">
    <location>
        <begin position="83"/>
        <end position="112"/>
    </location>
</feature>
<protein>
    <submittedName>
        <fullName evidence="7">Cell division protein FtsZ2-1, chloroplastic</fullName>
    </submittedName>
</protein>
<organism evidence="7">
    <name type="scientific">Sesamum calycinum</name>
    <dbReference type="NCBI Taxonomy" id="2727403"/>
    <lineage>
        <taxon>Eukaryota</taxon>
        <taxon>Viridiplantae</taxon>
        <taxon>Streptophyta</taxon>
        <taxon>Embryophyta</taxon>
        <taxon>Tracheophyta</taxon>
        <taxon>Spermatophyta</taxon>
        <taxon>Magnoliopsida</taxon>
        <taxon>eudicotyledons</taxon>
        <taxon>Gunneridae</taxon>
        <taxon>Pentapetalae</taxon>
        <taxon>asterids</taxon>
        <taxon>lamiids</taxon>
        <taxon>Lamiales</taxon>
        <taxon>Pedaliaceae</taxon>
        <taxon>Sesamum</taxon>
    </lineage>
</organism>
<dbReference type="PANTHER" id="PTHR30314">
    <property type="entry name" value="CELL DIVISION PROTEIN FTSZ-RELATED"/>
    <property type="match status" value="1"/>
</dbReference>
<dbReference type="SUPFAM" id="SSF55307">
    <property type="entry name" value="Tubulin C-terminal domain-like"/>
    <property type="match status" value="1"/>
</dbReference>
<evidence type="ECO:0000256" key="2">
    <source>
        <dbReference type="ARBA" id="ARBA00022741"/>
    </source>
</evidence>
<dbReference type="InterPro" id="IPR003008">
    <property type="entry name" value="Tubulin_FtsZ_GTPase"/>
</dbReference>
<dbReference type="SUPFAM" id="SSF52490">
    <property type="entry name" value="Tubulin nucleotide-binding domain-like"/>
    <property type="match status" value="1"/>
</dbReference>
<proteinExistence type="inferred from homology"/>
<evidence type="ECO:0000259" key="5">
    <source>
        <dbReference type="SMART" id="SM00864"/>
    </source>
</evidence>
<evidence type="ECO:0000259" key="6">
    <source>
        <dbReference type="SMART" id="SM00865"/>
    </source>
</evidence>
<comment type="similarity">
    <text evidence="1">Belongs to the FtsZ family.</text>
</comment>
<dbReference type="InterPro" id="IPR018316">
    <property type="entry name" value="Tubulin/FtsZ_2-layer-sand-dom"/>
</dbReference>
<accession>A0AAW2NVT6</accession>
<dbReference type="InterPro" id="IPR045061">
    <property type="entry name" value="FtsZ/CetZ"/>
</dbReference>
<dbReference type="FunFam" id="3.40.50.1440:FF:000001">
    <property type="entry name" value="Cell division protein FtsZ"/>
    <property type="match status" value="1"/>
</dbReference>
<dbReference type="Pfam" id="PF00091">
    <property type="entry name" value="Tubulin"/>
    <property type="match status" value="1"/>
</dbReference>
<name>A0AAW2NVT6_9LAMI</name>
<keyword evidence="7" id="KW-0131">Cell cycle</keyword>
<dbReference type="GO" id="GO:0009507">
    <property type="term" value="C:chloroplast"/>
    <property type="evidence" value="ECO:0007669"/>
    <property type="project" value="TreeGrafter"/>
</dbReference>
<dbReference type="AlphaFoldDB" id="A0AAW2NVT6"/>
<dbReference type="NCBIfam" id="TIGR00065">
    <property type="entry name" value="ftsZ"/>
    <property type="match status" value="1"/>
</dbReference>
<dbReference type="GO" id="GO:0003924">
    <property type="term" value="F:GTPase activity"/>
    <property type="evidence" value="ECO:0007669"/>
    <property type="project" value="InterPro"/>
</dbReference>
<dbReference type="PANTHER" id="PTHR30314:SF3">
    <property type="entry name" value="MITOCHONDRIAL DIVISION PROTEIN FSZA"/>
    <property type="match status" value="1"/>
</dbReference>
<dbReference type="CDD" id="cd02201">
    <property type="entry name" value="FtsZ_type1"/>
    <property type="match status" value="1"/>
</dbReference>
<dbReference type="InterPro" id="IPR008280">
    <property type="entry name" value="Tub_FtsZ_C"/>
</dbReference>
<keyword evidence="3" id="KW-0342">GTP-binding</keyword>
<comment type="caution">
    <text evidence="7">The sequence shown here is derived from an EMBL/GenBank/DDBJ whole genome shotgun (WGS) entry which is preliminary data.</text>
</comment>
<dbReference type="Gene3D" id="3.30.1330.20">
    <property type="entry name" value="Tubulin/FtsZ, C-terminal domain"/>
    <property type="match status" value="2"/>
</dbReference>
<dbReference type="InterPro" id="IPR037103">
    <property type="entry name" value="Tubulin/FtsZ-like_C"/>
</dbReference>
<feature type="compositionally biased region" description="Polar residues" evidence="4">
    <location>
        <begin position="85"/>
        <end position="96"/>
    </location>
</feature>
<reference evidence="7" key="2">
    <citation type="journal article" date="2024" name="Plant">
        <title>Genomic evolution and insights into agronomic trait innovations of Sesamum species.</title>
        <authorList>
            <person name="Miao H."/>
            <person name="Wang L."/>
            <person name="Qu L."/>
            <person name="Liu H."/>
            <person name="Sun Y."/>
            <person name="Le M."/>
            <person name="Wang Q."/>
            <person name="Wei S."/>
            <person name="Zheng Y."/>
            <person name="Lin W."/>
            <person name="Duan Y."/>
            <person name="Cao H."/>
            <person name="Xiong S."/>
            <person name="Wang X."/>
            <person name="Wei L."/>
            <person name="Li C."/>
            <person name="Ma Q."/>
            <person name="Ju M."/>
            <person name="Zhao R."/>
            <person name="Li G."/>
            <person name="Mu C."/>
            <person name="Tian Q."/>
            <person name="Mei H."/>
            <person name="Zhang T."/>
            <person name="Gao T."/>
            <person name="Zhang H."/>
        </authorList>
    </citation>
    <scope>NUCLEOTIDE SEQUENCE</scope>
    <source>
        <strain evidence="7">KEN8</strain>
    </source>
</reference>
<dbReference type="InterPro" id="IPR000158">
    <property type="entry name" value="Cell_div_FtsZ"/>
</dbReference>
<feature type="domain" description="Tubulin/FtsZ 2-layer sandwich" evidence="6">
    <location>
        <begin position="314"/>
        <end position="409"/>
    </location>
</feature>
<dbReference type="EMBL" id="JACGWM010000010">
    <property type="protein sequence ID" value="KAL0347052.1"/>
    <property type="molecule type" value="Genomic_DNA"/>
</dbReference>
<sequence>MATCTSPYFTPPDTRRPIGVLTVLGARALPLKMVEERNGFSSVSKKCGSNFLQLKCSANSHSFNQFQSKDPFLNLHPEVSLLRGGTNSTMTNPKQDSSNRDVTESLRESSSSNNYNEAKIKVIGVGGGGSNAVNRMIESAMKGVEFWIVNTDIQAMRMSPVFPEHRLQIGLELTRGLGAGGNPDIGMNAAKESKESIEEAVHGADMVFVTAEWVGNRHWGAPVIAGVAKSMGILTVGIVTTPFSFEGRRRAVQAQEGIAALRENVDTLIVIPNDKLLTAVSPSTPVTEAFNLADDILRQGVRGISDIITIPGLVNVDFADVRAIMANAGSSLMGIGTATGKTRARDAALNAIQSPCWILVNAAAEVIYDLVDPSANLIFGAVIDPSISGQVSITLIATGFKRQEETDGRPVQVSRKTAAGVQVRLNLLLMESTIFFYIKFKPEGSTHVLPDKMQQEEEENTCTTVTVATGIESSCSSGRERLKRHRIGWRSGLDTGYVGSRSFPQGLD</sequence>
<dbReference type="GO" id="GO:0005525">
    <property type="term" value="F:GTP binding"/>
    <property type="evidence" value="ECO:0007669"/>
    <property type="project" value="UniProtKB-KW"/>
</dbReference>
<evidence type="ECO:0000313" key="7">
    <source>
        <dbReference type="EMBL" id="KAL0347052.1"/>
    </source>
</evidence>